<evidence type="ECO:0008006" key="4">
    <source>
        <dbReference type="Google" id="ProtNLM"/>
    </source>
</evidence>
<organism evidence="2 3">
    <name type="scientific">Candidatus Kapaibacterium thiocyanatum</name>
    <dbReference type="NCBI Taxonomy" id="1895771"/>
    <lineage>
        <taxon>Bacteria</taxon>
        <taxon>Pseudomonadati</taxon>
        <taxon>Candidatus Kapaibacteriota</taxon>
        <taxon>Candidatus Kapaibacteriia</taxon>
        <taxon>Candidatus Kapaibacteriales</taxon>
        <taxon>Candidatus Kapaibacteriaceae</taxon>
        <taxon>Candidatus Kapaibacterium</taxon>
    </lineage>
</organism>
<evidence type="ECO:0000313" key="3">
    <source>
        <dbReference type="Proteomes" id="UP000184233"/>
    </source>
</evidence>
<sequence length="561" mass="56381">MVRRGNIMKRSILVCATVLTTAAGMATAQVSEQTVQTLRVEDPSNPMNSIRLQPPTGITSYALTWPASLTAGTWTFVINGSTGTMSWVDPTTLGNGPVEIASSGNYNLRRVAALNNIAPTGIGQYANDFSGSRSAAGRTATGQYSAILGGNDNLASGQYSLVVGGNSNGATGQYSLAVGGNSNLASAQYSLVGGGQSNQATNSYALVLGGQSNTASANASVVVGGQSNANSSSLGFIGGGNNNTSIGNKAIIVGGQSNTNTANIGFLGGGASNNVSGNIAVVVGGQSNAAAGDRAAAVGGQGNSASGGLSFVGGGETNTAGANYSAVLGGQNNVASSQYSSVLGGQNLTLSANNTAGFNSGSAMTISTANTVAFGNNNIWLANNNNTASELRFYEPTATTGAFPPSGVNYAGFKAAPTMADDNTYTLPASVGNVNDVLVMDTKTGNNATMKWASVANVLSVTGYPSVQANVPAATDNVTLDAAQYSAFYIQSDNGVGGDDDILSIINPTPGQVIYVYWANDTQNDVTIAGIPFVVPNGADVGVTLIYLNGGWRCVGSFVQP</sequence>
<dbReference type="Proteomes" id="UP000184233">
    <property type="component" value="Unassembled WGS sequence"/>
</dbReference>
<name>A0A1M3KX48_9BACT</name>
<reference evidence="2 3" key="1">
    <citation type="submission" date="2016-09" db="EMBL/GenBank/DDBJ databases">
        <title>Genome-resolved meta-omics ties microbial dynamics to process performance in biotechnology for thiocyanate degradation.</title>
        <authorList>
            <person name="Kantor R.S."/>
            <person name="Huddy R.J."/>
            <person name="Iyer R."/>
            <person name="Thomas B.C."/>
            <person name="Brown C.T."/>
            <person name="Anantharaman K."/>
            <person name="Tringe S."/>
            <person name="Hettich R.L."/>
            <person name="Harrison S.T."/>
            <person name="Banfield J.F."/>
        </authorList>
    </citation>
    <scope>NUCLEOTIDE SEQUENCE [LARGE SCALE GENOMIC DNA]</scope>
    <source>
        <strain evidence="2">59-99</strain>
    </source>
</reference>
<keyword evidence="1" id="KW-0732">Signal</keyword>
<dbReference type="InterPro" id="IPR011049">
    <property type="entry name" value="Serralysin-like_metalloprot_C"/>
</dbReference>
<accession>A0A1M3KX48</accession>
<dbReference type="AlphaFoldDB" id="A0A1M3KX48"/>
<proteinExistence type="predicted"/>
<comment type="caution">
    <text evidence="2">The sequence shown here is derived from an EMBL/GenBank/DDBJ whole genome shotgun (WGS) entry which is preliminary data.</text>
</comment>
<gene>
    <name evidence="2" type="ORF">BGO89_10555</name>
</gene>
<feature type="signal peptide" evidence="1">
    <location>
        <begin position="1"/>
        <end position="28"/>
    </location>
</feature>
<evidence type="ECO:0000256" key="1">
    <source>
        <dbReference type="SAM" id="SignalP"/>
    </source>
</evidence>
<feature type="chain" id="PRO_5009894967" description="Trimeric autotransporter adhesin YadA-like head domain-containing protein" evidence="1">
    <location>
        <begin position="29"/>
        <end position="561"/>
    </location>
</feature>
<dbReference type="Gene3D" id="2.150.10.10">
    <property type="entry name" value="Serralysin-like metalloprotease, C-terminal"/>
    <property type="match status" value="2"/>
</dbReference>
<protein>
    <recommendedName>
        <fullName evidence="4">Trimeric autotransporter adhesin YadA-like head domain-containing protein</fullName>
    </recommendedName>
</protein>
<dbReference type="EMBL" id="MKVH01000024">
    <property type="protein sequence ID" value="OJX56953.1"/>
    <property type="molecule type" value="Genomic_DNA"/>
</dbReference>
<dbReference type="STRING" id="1895771.BGO89_10555"/>
<evidence type="ECO:0000313" key="2">
    <source>
        <dbReference type="EMBL" id="OJX56953.1"/>
    </source>
</evidence>